<proteinExistence type="predicted"/>
<dbReference type="EMBL" id="CM037619">
    <property type="protein sequence ID" value="KAH8008085.1"/>
    <property type="molecule type" value="Genomic_DNA"/>
</dbReference>
<protein>
    <submittedName>
        <fullName evidence="1">Uncharacterized protein</fullName>
    </submittedName>
</protein>
<keyword evidence="2" id="KW-1185">Reference proteome</keyword>
<name>A0ACB8FT19_9SAUR</name>
<sequence>MDADLSTHVDCVFQPALTRASAQPEAFPSHMSDELHAGMFNSRAPETGAAASGSLLSVVKDAAQEAVKLCDNYEIQILANAAKRVHLRGKQ</sequence>
<reference evidence="1" key="1">
    <citation type="submission" date="2021-08" db="EMBL/GenBank/DDBJ databases">
        <title>The first chromosome-level gecko genome reveals the dynamic sex chromosomes of Neotropical dwarf geckos (Sphaerodactylidae: Sphaerodactylus).</title>
        <authorList>
            <person name="Pinto B.J."/>
            <person name="Keating S.E."/>
            <person name="Gamble T."/>
        </authorList>
    </citation>
    <scope>NUCLEOTIDE SEQUENCE</scope>
    <source>
        <strain evidence="1">TG3544</strain>
    </source>
</reference>
<dbReference type="Proteomes" id="UP000827872">
    <property type="component" value="Linkage Group LG06"/>
</dbReference>
<gene>
    <name evidence="1" type="ORF">K3G42_027802</name>
</gene>
<evidence type="ECO:0000313" key="1">
    <source>
        <dbReference type="EMBL" id="KAH8008085.1"/>
    </source>
</evidence>
<evidence type="ECO:0000313" key="2">
    <source>
        <dbReference type="Proteomes" id="UP000827872"/>
    </source>
</evidence>
<comment type="caution">
    <text evidence="1">The sequence shown here is derived from an EMBL/GenBank/DDBJ whole genome shotgun (WGS) entry which is preliminary data.</text>
</comment>
<accession>A0ACB8FT19</accession>
<organism evidence="1 2">
    <name type="scientific">Sphaerodactylus townsendi</name>
    <dbReference type="NCBI Taxonomy" id="933632"/>
    <lineage>
        <taxon>Eukaryota</taxon>
        <taxon>Metazoa</taxon>
        <taxon>Chordata</taxon>
        <taxon>Craniata</taxon>
        <taxon>Vertebrata</taxon>
        <taxon>Euteleostomi</taxon>
        <taxon>Lepidosauria</taxon>
        <taxon>Squamata</taxon>
        <taxon>Bifurcata</taxon>
        <taxon>Gekkota</taxon>
        <taxon>Sphaerodactylidae</taxon>
        <taxon>Sphaerodactylus</taxon>
    </lineage>
</organism>